<dbReference type="InterPro" id="IPR047057">
    <property type="entry name" value="MerR_fam"/>
</dbReference>
<dbReference type="EMBL" id="BPQP01000092">
    <property type="protein sequence ID" value="GJD97577.1"/>
    <property type="molecule type" value="Genomic_DNA"/>
</dbReference>
<dbReference type="PANTHER" id="PTHR30204:SF92">
    <property type="entry name" value="HTH-TYPE TRANSCRIPTIONAL REGULATOR ZNTR"/>
    <property type="match status" value="1"/>
</dbReference>
<feature type="domain" description="HTH merR-type" evidence="5">
    <location>
        <begin position="8"/>
        <end position="77"/>
    </location>
</feature>
<feature type="region of interest" description="Disordered" evidence="4">
    <location>
        <begin position="139"/>
        <end position="166"/>
    </location>
</feature>
<evidence type="ECO:0000256" key="1">
    <source>
        <dbReference type="ARBA" id="ARBA00023015"/>
    </source>
</evidence>
<dbReference type="PROSITE" id="PS50937">
    <property type="entry name" value="HTH_MERR_2"/>
    <property type="match status" value="1"/>
</dbReference>
<gene>
    <name evidence="6" type="ORF">OCOJLMKI_4809</name>
</gene>
<keyword evidence="7" id="KW-1185">Reference proteome</keyword>
<organism evidence="6 7">
    <name type="scientific">Methylobacterium iners</name>
    <dbReference type="NCBI Taxonomy" id="418707"/>
    <lineage>
        <taxon>Bacteria</taxon>
        <taxon>Pseudomonadati</taxon>
        <taxon>Pseudomonadota</taxon>
        <taxon>Alphaproteobacteria</taxon>
        <taxon>Hyphomicrobiales</taxon>
        <taxon>Methylobacteriaceae</taxon>
        <taxon>Methylobacterium</taxon>
    </lineage>
</organism>
<dbReference type="Pfam" id="PF09278">
    <property type="entry name" value="MerR-DNA-bind"/>
    <property type="match status" value="1"/>
</dbReference>
<dbReference type="RefSeq" id="WP_238246637.1">
    <property type="nucleotide sequence ID" value="NZ_BPQP01000092.1"/>
</dbReference>
<keyword evidence="1" id="KW-0805">Transcription regulation</keyword>
<dbReference type="InterPro" id="IPR000551">
    <property type="entry name" value="MerR-type_HTH_dom"/>
</dbReference>
<evidence type="ECO:0000313" key="6">
    <source>
        <dbReference type="EMBL" id="GJD97577.1"/>
    </source>
</evidence>
<dbReference type="SUPFAM" id="SSF46955">
    <property type="entry name" value="Putative DNA-binding domain"/>
    <property type="match status" value="1"/>
</dbReference>
<comment type="caution">
    <text evidence="6">The sequence shown here is derived from an EMBL/GenBank/DDBJ whole genome shotgun (WGS) entry which is preliminary data.</text>
</comment>
<keyword evidence="3" id="KW-0804">Transcription</keyword>
<dbReference type="Pfam" id="PF00376">
    <property type="entry name" value="MerR"/>
    <property type="match status" value="1"/>
</dbReference>
<evidence type="ECO:0000256" key="3">
    <source>
        <dbReference type="ARBA" id="ARBA00023163"/>
    </source>
</evidence>
<dbReference type="Gene3D" id="1.10.1660.10">
    <property type="match status" value="1"/>
</dbReference>
<dbReference type="Proteomes" id="UP001055125">
    <property type="component" value="Unassembled WGS sequence"/>
</dbReference>
<dbReference type="InterPro" id="IPR009061">
    <property type="entry name" value="DNA-bd_dom_put_sf"/>
</dbReference>
<keyword evidence="2" id="KW-0238">DNA-binding</keyword>
<sequence length="166" mass="18410">MRRDRAPRLAIGALSRRTGVNIETVRYYERIGLLPSPARSEGGHRLYGRGHLMRLNFVRRSRELGFTLDEIKALLELAEKRDRPCAEAREVAAGHLSDVRAKISDLRTMERVLADMVARCANGSTPECPLIEALFDPTSGKGNAHTAGRAKPKRPSPLVSRRGRSG</sequence>
<evidence type="ECO:0000256" key="4">
    <source>
        <dbReference type="SAM" id="MobiDB-lite"/>
    </source>
</evidence>
<evidence type="ECO:0000256" key="2">
    <source>
        <dbReference type="ARBA" id="ARBA00023125"/>
    </source>
</evidence>
<reference evidence="6" key="1">
    <citation type="journal article" date="2021" name="Front. Microbiol.">
        <title>Comprehensive Comparative Genomics and Phenotyping of Methylobacterium Species.</title>
        <authorList>
            <person name="Alessa O."/>
            <person name="Ogura Y."/>
            <person name="Fujitani Y."/>
            <person name="Takami H."/>
            <person name="Hayashi T."/>
            <person name="Sahin N."/>
            <person name="Tani A."/>
        </authorList>
    </citation>
    <scope>NUCLEOTIDE SEQUENCE</scope>
    <source>
        <strain evidence="6">DSM 19015</strain>
    </source>
</reference>
<reference evidence="6" key="2">
    <citation type="submission" date="2021-08" db="EMBL/GenBank/DDBJ databases">
        <authorList>
            <person name="Tani A."/>
            <person name="Ola A."/>
            <person name="Ogura Y."/>
            <person name="Katsura K."/>
            <person name="Hayashi T."/>
        </authorList>
    </citation>
    <scope>NUCLEOTIDE SEQUENCE</scope>
    <source>
        <strain evidence="6">DSM 19015</strain>
    </source>
</reference>
<dbReference type="PRINTS" id="PR00040">
    <property type="entry name" value="HTHMERR"/>
</dbReference>
<accession>A0ABQ4S626</accession>
<dbReference type="PANTHER" id="PTHR30204">
    <property type="entry name" value="REDOX-CYCLING DRUG-SENSING TRANSCRIPTIONAL ACTIVATOR SOXR"/>
    <property type="match status" value="1"/>
</dbReference>
<dbReference type="CDD" id="cd04785">
    <property type="entry name" value="HTH_CadR-PbrR-like"/>
    <property type="match status" value="1"/>
</dbReference>
<evidence type="ECO:0000313" key="7">
    <source>
        <dbReference type="Proteomes" id="UP001055125"/>
    </source>
</evidence>
<protein>
    <recommendedName>
        <fullName evidence="5">HTH merR-type domain-containing protein</fullName>
    </recommendedName>
</protein>
<evidence type="ECO:0000259" key="5">
    <source>
        <dbReference type="PROSITE" id="PS50937"/>
    </source>
</evidence>
<dbReference type="SMART" id="SM00422">
    <property type="entry name" value="HTH_MERR"/>
    <property type="match status" value="1"/>
</dbReference>
<proteinExistence type="predicted"/>
<dbReference type="InterPro" id="IPR015358">
    <property type="entry name" value="Tscrpt_reg_MerR_DNA-bd"/>
</dbReference>
<name>A0ABQ4S626_9HYPH</name>
<dbReference type="PROSITE" id="PS00552">
    <property type="entry name" value="HTH_MERR_1"/>
    <property type="match status" value="1"/>
</dbReference>